<evidence type="ECO:0000256" key="7">
    <source>
        <dbReference type="ARBA" id="ARBA00022723"/>
    </source>
</evidence>
<keyword evidence="21" id="KW-1185">Reference proteome</keyword>
<dbReference type="GO" id="GO:0009507">
    <property type="term" value="C:chloroplast"/>
    <property type="evidence" value="ECO:0007669"/>
    <property type="project" value="UniProtKB-SubCell"/>
</dbReference>
<evidence type="ECO:0000256" key="4">
    <source>
        <dbReference type="ARBA" id="ARBA00022640"/>
    </source>
</evidence>
<dbReference type="PANTHER" id="PTHR32523:SF8">
    <property type="entry name" value="DOLICHOL KINASE"/>
    <property type="match status" value="1"/>
</dbReference>
<comment type="similarity">
    <text evidence="2">Belongs to the polyprenol kinase family.</text>
</comment>
<name>A0AAD3DXD4_9CHLO</name>
<feature type="compositionally biased region" description="Gly residues" evidence="18">
    <location>
        <begin position="914"/>
        <end position="929"/>
    </location>
</feature>
<protein>
    <recommendedName>
        <fullName evidence="15">phytol kinase</fullName>
        <ecNumber evidence="15">2.7.1.182</ecNumber>
    </recommendedName>
</protein>
<dbReference type="EMBL" id="BMAR01000026">
    <property type="protein sequence ID" value="GFR48902.1"/>
    <property type="molecule type" value="Genomic_DNA"/>
</dbReference>
<keyword evidence="10" id="KW-0862">Zinc</keyword>
<keyword evidence="7" id="KW-0479">Metal-binding</keyword>
<keyword evidence="8 17" id="KW-0863">Zinc-finger</keyword>
<keyword evidence="11" id="KW-0809">Transit peptide</keyword>
<keyword evidence="4" id="KW-0934">Plastid</keyword>
<evidence type="ECO:0000256" key="13">
    <source>
        <dbReference type="ARBA" id="ARBA00023136"/>
    </source>
</evidence>
<comment type="subcellular location">
    <subcellularLocation>
        <location evidence="1">Plastid</location>
        <location evidence="1">Chloroplast membrane</location>
        <topology evidence="1">Multi-pass membrane protein</topology>
    </subcellularLocation>
</comment>
<evidence type="ECO:0000256" key="1">
    <source>
        <dbReference type="ARBA" id="ARBA00004508"/>
    </source>
</evidence>
<evidence type="ECO:0000256" key="16">
    <source>
        <dbReference type="ARBA" id="ARBA00048889"/>
    </source>
</evidence>
<dbReference type="GO" id="GO:0016020">
    <property type="term" value="C:membrane"/>
    <property type="evidence" value="ECO:0007669"/>
    <property type="project" value="UniProtKB-SubCell"/>
</dbReference>
<reference evidence="20 21" key="1">
    <citation type="journal article" date="2021" name="Sci. Rep.">
        <title>Genome sequencing of the multicellular alga Astrephomene provides insights into convergent evolution of germ-soma differentiation.</title>
        <authorList>
            <person name="Yamashita S."/>
            <person name="Yamamoto K."/>
            <person name="Matsuzaki R."/>
            <person name="Suzuki S."/>
            <person name="Yamaguchi H."/>
            <person name="Hirooka S."/>
            <person name="Minakuchi Y."/>
            <person name="Miyagishima S."/>
            <person name="Kawachi M."/>
            <person name="Toyoda A."/>
            <person name="Nozaki H."/>
        </authorList>
    </citation>
    <scope>NUCLEOTIDE SEQUENCE [LARGE SCALE GENOMIC DNA]</scope>
    <source>
        <strain evidence="20 21">NIES-4017</strain>
    </source>
</reference>
<evidence type="ECO:0000256" key="3">
    <source>
        <dbReference type="ARBA" id="ARBA00022528"/>
    </source>
</evidence>
<evidence type="ECO:0000256" key="18">
    <source>
        <dbReference type="SAM" id="MobiDB-lite"/>
    </source>
</evidence>
<organism evidence="20 21">
    <name type="scientific">Astrephomene gubernaculifera</name>
    <dbReference type="NCBI Taxonomy" id="47775"/>
    <lineage>
        <taxon>Eukaryota</taxon>
        <taxon>Viridiplantae</taxon>
        <taxon>Chlorophyta</taxon>
        <taxon>core chlorophytes</taxon>
        <taxon>Chlorophyceae</taxon>
        <taxon>CS clade</taxon>
        <taxon>Chlamydomonadales</taxon>
        <taxon>Astrephomenaceae</taxon>
        <taxon>Astrephomene</taxon>
    </lineage>
</organism>
<keyword evidence="5" id="KW-0808">Transferase</keyword>
<feature type="compositionally biased region" description="Basic residues" evidence="18">
    <location>
        <begin position="1"/>
        <end position="12"/>
    </location>
</feature>
<evidence type="ECO:0000256" key="6">
    <source>
        <dbReference type="ARBA" id="ARBA00022692"/>
    </source>
</evidence>
<keyword evidence="6" id="KW-0812">Transmembrane</keyword>
<dbReference type="SUPFAM" id="SSF144232">
    <property type="entry name" value="HIT/MYND zinc finger-like"/>
    <property type="match status" value="1"/>
</dbReference>
<dbReference type="InterPro" id="IPR039606">
    <property type="entry name" value="Phytol/farnesol_kinase"/>
</dbReference>
<dbReference type="InterPro" id="IPR002893">
    <property type="entry name" value="Znf_MYND"/>
</dbReference>
<keyword evidence="13" id="KW-0472">Membrane</keyword>
<evidence type="ECO:0000313" key="20">
    <source>
        <dbReference type="EMBL" id="GFR48902.1"/>
    </source>
</evidence>
<dbReference type="Pfam" id="PF01753">
    <property type="entry name" value="zf-MYND"/>
    <property type="match status" value="1"/>
</dbReference>
<dbReference type="Proteomes" id="UP001054857">
    <property type="component" value="Unassembled WGS sequence"/>
</dbReference>
<feature type="compositionally biased region" description="Low complexity" evidence="18">
    <location>
        <begin position="18"/>
        <end position="34"/>
    </location>
</feature>
<sequence>MAKSKQANHLRRLRETGRCSNNSGSSSRSSDSRTCSVGRLPAAIRSCMQRLPAAADVLLSCREGRLETSSLPRAAAAVDGLLQETQRFASSLPTGAEGSRDTSSPAALAAAEILADEPFRVALLRLVAAGLRLAPEELSFPYNEGSEHANRPAFALTVAICCVSRLMQASSGIEGPLPPHVLDFGLKLLRMQSLQALSRQMAEVAASLPQLDDYRYTLTTQEEQPQQQQPQQPRLRLPWDKDVVAVTHALFFATTAIGFMHATVTMLIACTGVQQQRLPSSPSQLQQQLYRSELAAALRDSCVMEHAARLLLQVGMMVGPTQPDEIHAGQRAMLMDVASQFNATYMSISHVYSGITDEGVSSSRSFETDPADFAVAAGQLREVLTGRCAQHAVLLHGLAALSTADGGSFYGLPTWPMESLPAEFDVHTIACTANLPTGKVEPFLAVLAALDPTIRVTPPGRRATRMIALRIARLAVVSAQEWQGVCAAAADLHGTPEAAAVLAHAVSSMPLNAILAGTDARDVAILAMARARQLMRDPPEGLRAAEASSAAAWVAEAAEWWQLVAEAMRHVLPLANEEQVMKLAKQVSEQLQVGAEAKSIRLNTEGALSGGLLPCLERLMRRAGVNNGGPEAAMVRGLLTQDAVHTRLASAVVNGEPRQAAALVATMGKILRQMDPRVAVEALGTADSSHQPVQHCIGYFLAIAEEDLGGEVGETAWAIAVKRRGCKDTAAGPGRAVTAEDPATRLSQLAQLVSCVLWEWAPQLSRLTYHAVQLANAGSLEWVSAGHRLMARMLQWLPLLAWVCGSASSTCGGDGGGCSMSGGSSEWRRLLLTELDAVPLLGSVLQLYVSTLQGGRGTADVQPLPADELVGTCCIVAAACPQQVRQAAVEGSWRPELLRALVRVLRAGQQPSEDGGGGPGDGSSHGGRGGWDPVYNAAELLAAQLEEWRDAGEGGHAVVDEDSGMRLFQAVLPLISAELKALAAALVTPVELRRRGLLRGCGNPHCSNLAGDSEAEVKLKACGRCGQVGYCCRECQVAHWRAGHKEACGRVG</sequence>
<evidence type="ECO:0000256" key="14">
    <source>
        <dbReference type="ARBA" id="ARBA00024015"/>
    </source>
</evidence>
<dbReference type="GO" id="GO:0008270">
    <property type="term" value="F:zinc ion binding"/>
    <property type="evidence" value="ECO:0007669"/>
    <property type="project" value="UniProtKB-KW"/>
</dbReference>
<dbReference type="GO" id="GO:0010276">
    <property type="term" value="F:phytol kinase activity"/>
    <property type="evidence" value="ECO:0007669"/>
    <property type="project" value="UniProtKB-EC"/>
</dbReference>
<evidence type="ECO:0000256" key="17">
    <source>
        <dbReference type="PROSITE-ProRule" id="PRU00134"/>
    </source>
</evidence>
<dbReference type="PANTHER" id="PTHR32523">
    <property type="entry name" value="PHYTOL KINASE 1, CHLOROPLASTIC"/>
    <property type="match status" value="1"/>
</dbReference>
<evidence type="ECO:0000313" key="21">
    <source>
        <dbReference type="Proteomes" id="UP001054857"/>
    </source>
</evidence>
<proteinExistence type="inferred from homology"/>
<accession>A0AAD3DXD4</accession>
<evidence type="ECO:0000256" key="5">
    <source>
        <dbReference type="ARBA" id="ARBA00022679"/>
    </source>
</evidence>
<dbReference type="Gene3D" id="6.10.140.2220">
    <property type="match status" value="1"/>
</dbReference>
<keyword evidence="12" id="KW-1133">Transmembrane helix</keyword>
<evidence type="ECO:0000256" key="11">
    <source>
        <dbReference type="ARBA" id="ARBA00022946"/>
    </source>
</evidence>
<dbReference type="AlphaFoldDB" id="A0AAD3DXD4"/>
<dbReference type="PROSITE" id="PS50865">
    <property type="entry name" value="ZF_MYND_2"/>
    <property type="match status" value="1"/>
</dbReference>
<feature type="region of interest" description="Disordered" evidence="18">
    <location>
        <begin position="909"/>
        <end position="929"/>
    </location>
</feature>
<evidence type="ECO:0000259" key="19">
    <source>
        <dbReference type="PROSITE" id="PS50865"/>
    </source>
</evidence>
<evidence type="ECO:0000256" key="10">
    <source>
        <dbReference type="ARBA" id="ARBA00022833"/>
    </source>
</evidence>
<feature type="domain" description="MYND-type" evidence="19">
    <location>
        <begin position="1003"/>
        <end position="1048"/>
    </location>
</feature>
<dbReference type="EC" id="2.7.1.182" evidence="15"/>
<comment type="catalytic activity">
    <reaction evidence="16">
        <text>phytol + CTP = phytyl phosphate + CDP + H(+)</text>
        <dbReference type="Rhea" id="RHEA:38055"/>
        <dbReference type="ChEBI" id="CHEBI:15378"/>
        <dbReference type="ChEBI" id="CHEBI:17327"/>
        <dbReference type="ChEBI" id="CHEBI:37563"/>
        <dbReference type="ChEBI" id="CHEBI:58069"/>
        <dbReference type="ChEBI" id="CHEBI:75483"/>
        <dbReference type="EC" id="2.7.1.182"/>
    </reaction>
</comment>
<evidence type="ECO:0000256" key="15">
    <source>
        <dbReference type="ARBA" id="ARBA00039024"/>
    </source>
</evidence>
<feature type="region of interest" description="Disordered" evidence="18">
    <location>
        <begin position="1"/>
        <end position="34"/>
    </location>
</feature>
<evidence type="ECO:0000256" key="8">
    <source>
        <dbReference type="ARBA" id="ARBA00022771"/>
    </source>
</evidence>
<comment type="caution">
    <text evidence="20">The sequence shown here is derived from an EMBL/GenBank/DDBJ whole genome shotgun (WGS) entry which is preliminary data.</text>
</comment>
<gene>
    <name evidence="20" type="ORF">Agub_g10850</name>
</gene>
<evidence type="ECO:0000256" key="9">
    <source>
        <dbReference type="ARBA" id="ARBA00022777"/>
    </source>
</evidence>
<evidence type="ECO:0000256" key="2">
    <source>
        <dbReference type="ARBA" id="ARBA00010794"/>
    </source>
</evidence>
<keyword evidence="9" id="KW-0418">Kinase</keyword>
<comment type="pathway">
    <text evidence="14">Cofactor biosynthesis; tocopherol biosynthesis.</text>
</comment>
<keyword evidence="3" id="KW-0150">Chloroplast</keyword>
<evidence type="ECO:0000256" key="12">
    <source>
        <dbReference type="ARBA" id="ARBA00022989"/>
    </source>
</evidence>